<dbReference type="Proteomes" id="UP000031523">
    <property type="component" value="Chromosome"/>
</dbReference>
<dbReference type="AlphaFoldDB" id="A0A0B5EY79"/>
<evidence type="ECO:0000313" key="3">
    <source>
        <dbReference type="EMBL" id="AJE84240.1"/>
    </source>
</evidence>
<evidence type="ECO:0000256" key="2">
    <source>
        <dbReference type="SAM" id="SignalP"/>
    </source>
</evidence>
<feature type="chain" id="PRO_5002116261" evidence="2">
    <location>
        <begin position="30"/>
        <end position="331"/>
    </location>
</feature>
<dbReference type="KEGG" id="sals:SLNWT_3864"/>
<organism evidence="3 4">
    <name type="scientific">Streptomyces albus (strain ATCC 21838 / DSM 41398 / FERM P-419 / JCM 4703 / NBRC 107858)</name>
    <dbReference type="NCBI Taxonomy" id="1081613"/>
    <lineage>
        <taxon>Bacteria</taxon>
        <taxon>Bacillati</taxon>
        <taxon>Actinomycetota</taxon>
        <taxon>Actinomycetes</taxon>
        <taxon>Kitasatosporales</taxon>
        <taxon>Streptomycetaceae</taxon>
        <taxon>Streptomyces</taxon>
    </lineage>
</organism>
<feature type="signal peptide" evidence="2">
    <location>
        <begin position="1"/>
        <end position="29"/>
    </location>
</feature>
<reference evidence="3 4" key="1">
    <citation type="submission" date="2015-01" db="EMBL/GenBank/DDBJ databases">
        <title>Enhanced salinomycin production by adjusting the supply of polyketide extender units in Streptomyce albus DSM 41398.</title>
        <authorList>
            <person name="Lu C."/>
        </authorList>
    </citation>
    <scope>NUCLEOTIDE SEQUENCE [LARGE SCALE GENOMIC DNA]</scope>
    <source>
        <strain evidence="4">ATCC 21838 / DSM 41398 / FERM P-419 / JCM 4703 / NBRC 107858</strain>
    </source>
</reference>
<accession>A0A0B5EY79</accession>
<feature type="region of interest" description="Disordered" evidence="1">
    <location>
        <begin position="300"/>
        <end position="319"/>
    </location>
</feature>
<name>A0A0B5EY79_STRA4</name>
<gene>
    <name evidence="3" type="ORF">SLNWT_3864</name>
</gene>
<proteinExistence type="predicted"/>
<protein>
    <submittedName>
        <fullName evidence="3">Secreted protein</fullName>
    </submittedName>
</protein>
<evidence type="ECO:0000313" key="4">
    <source>
        <dbReference type="Proteomes" id="UP000031523"/>
    </source>
</evidence>
<keyword evidence="4" id="KW-1185">Reference proteome</keyword>
<evidence type="ECO:0000256" key="1">
    <source>
        <dbReference type="SAM" id="MobiDB-lite"/>
    </source>
</evidence>
<keyword evidence="2" id="KW-0732">Signal</keyword>
<dbReference type="PROSITE" id="PS51257">
    <property type="entry name" value="PROKAR_LIPOPROTEIN"/>
    <property type="match status" value="1"/>
</dbReference>
<feature type="region of interest" description="Disordered" evidence="1">
    <location>
        <begin position="28"/>
        <end position="50"/>
    </location>
</feature>
<sequence length="331" mass="35323">MPALKQARGLAVLTLSAACVLATAVPASAGRDNQPSKPPKESPSDEIGSQVSFTYRSSAKSGKPMAPAGGNWSPPACWFEPKYNPKDFEKELASHNYGGGSAGTDIHNEYFEETDGEYHQGDKGAWYKLVKNPNASYEEYGSRCRTLRLYEWVGPADPPPPGSPVITPEILAGLAYNRTELPTPPVKLSPDPGRLKVNLPTKVAFEGGLDRVSVTASIDAMGVDLAATTVATPKQLRLEAGTEFADPQTCTYDLVKSGGTYTVDSGDSGCLLTYRKSSGNGTYDLNASITWDVTWNPTAGPDGAPVHDDLPDGETENDIPVTVKEIQSVNR</sequence>
<dbReference type="EMBL" id="CP010519">
    <property type="protein sequence ID" value="AJE84240.1"/>
    <property type="molecule type" value="Genomic_DNA"/>
</dbReference>